<reference evidence="1 2" key="1">
    <citation type="submission" date="2024-09" db="EMBL/GenBank/DDBJ databases">
        <authorList>
            <person name="Sun Q."/>
            <person name="Mori K."/>
        </authorList>
    </citation>
    <scope>NUCLEOTIDE SEQUENCE [LARGE SCALE GENOMIC DNA]</scope>
    <source>
        <strain evidence="1 2">JCM 4362</strain>
    </source>
</reference>
<dbReference type="Proteomes" id="UP001589718">
    <property type="component" value="Unassembled WGS sequence"/>
</dbReference>
<organism evidence="1 2">
    <name type="scientific">Streptomyces cremeus</name>
    <dbReference type="NCBI Taxonomy" id="66881"/>
    <lineage>
        <taxon>Bacteria</taxon>
        <taxon>Bacillati</taxon>
        <taxon>Actinomycetota</taxon>
        <taxon>Actinomycetes</taxon>
        <taxon>Kitasatosporales</taxon>
        <taxon>Streptomycetaceae</taxon>
        <taxon>Streptomyces</taxon>
    </lineage>
</organism>
<dbReference type="RefSeq" id="WP_345228241.1">
    <property type="nucleotide sequence ID" value="NZ_BAAAXE010000015.1"/>
</dbReference>
<name>A0ABV5PDI6_STRCM</name>
<evidence type="ECO:0000313" key="2">
    <source>
        <dbReference type="Proteomes" id="UP001589718"/>
    </source>
</evidence>
<keyword evidence="2" id="KW-1185">Reference proteome</keyword>
<dbReference type="EMBL" id="JBHMCR010000007">
    <property type="protein sequence ID" value="MFB9521271.1"/>
    <property type="molecule type" value="Genomic_DNA"/>
</dbReference>
<accession>A0ABV5PDI6</accession>
<gene>
    <name evidence="1" type="ORF">ACFFTU_15075</name>
</gene>
<evidence type="ECO:0000313" key="1">
    <source>
        <dbReference type="EMBL" id="MFB9521271.1"/>
    </source>
</evidence>
<comment type="caution">
    <text evidence="1">The sequence shown here is derived from an EMBL/GenBank/DDBJ whole genome shotgun (WGS) entry which is preliminary data.</text>
</comment>
<sequence length="175" mass="18998">MNARGGETFEAARARTEIEALLAGEVPVSGPTTDERQKYTGNWLASRGEGFVIAELWAGEDLHGVHGREWDAAEEQASGHLDALAAELDARWGGHEEVGMAVAVFRATAGEPVPPLYTELRRLDAFGDLRVWGPVRAPDGDADRWVGISANQIDGDTAHFLIAVVTDRPIRELEE</sequence>
<protein>
    <submittedName>
        <fullName evidence="1">Uncharacterized protein</fullName>
    </submittedName>
</protein>
<proteinExistence type="predicted"/>